<organism evidence="6 7">
    <name type="scientific">Pseudomonas flexibilis</name>
    <dbReference type="NCBI Taxonomy" id="706570"/>
    <lineage>
        <taxon>Bacteria</taxon>
        <taxon>Pseudomonadati</taxon>
        <taxon>Pseudomonadota</taxon>
        <taxon>Gammaproteobacteria</taxon>
        <taxon>Pseudomonadales</taxon>
        <taxon>Pseudomonadaceae</taxon>
        <taxon>Pseudomonas</taxon>
    </lineage>
</organism>
<feature type="domain" description="Transcriptional regulator LmrA/YxaF-like C-terminal" evidence="5">
    <location>
        <begin position="79"/>
        <end position="176"/>
    </location>
</feature>
<dbReference type="AlphaFoldDB" id="A0A1N6Y3I7"/>
<dbReference type="PANTHER" id="PTHR47506:SF3">
    <property type="entry name" value="HTH-TYPE TRANSCRIPTIONAL REGULATOR LMRA"/>
    <property type="match status" value="1"/>
</dbReference>
<gene>
    <name evidence="6" type="ORF">SAMN05421672_11481</name>
</gene>
<dbReference type="SUPFAM" id="SSF48498">
    <property type="entry name" value="Tetracyclin repressor-like, C-terminal domain"/>
    <property type="match status" value="1"/>
</dbReference>
<dbReference type="EMBL" id="FTMC01000014">
    <property type="protein sequence ID" value="SIR09094.1"/>
    <property type="molecule type" value="Genomic_DNA"/>
</dbReference>
<evidence type="ECO:0000313" key="7">
    <source>
        <dbReference type="Proteomes" id="UP000186079"/>
    </source>
</evidence>
<dbReference type="SUPFAM" id="SSF46689">
    <property type="entry name" value="Homeodomain-like"/>
    <property type="match status" value="1"/>
</dbReference>
<dbReference type="Gene3D" id="1.10.357.10">
    <property type="entry name" value="Tetracycline Repressor, domain 2"/>
    <property type="match status" value="1"/>
</dbReference>
<dbReference type="InterPro" id="IPR001647">
    <property type="entry name" value="HTH_TetR"/>
</dbReference>
<evidence type="ECO:0000256" key="1">
    <source>
        <dbReference type="ARBA" id="ARBA00023015"/>
    </source>
</evidence>
<dbReference type="Proteomes" id="UP000186079">
    <property type="component" value="Unassembled WGS sequence"/>
</dbReference>
<name>A0A1N6Y3I7_9PSED</name>
<evidence type="ECO:0000256" key="2">
    <source>
        <dbReference type="ARBA" id="ARBA00023125"/>
    </source>
</evidence>
<evidence type="ECO:0000256" key="3">
    <source>
        <dbReference type="ARBA" id="ARBA00023163"/>
    </source>
</evidence>
<evidence type="ECO:0000259" key="5">
    <source>
        <dbReference type="Pfam" id="PF21993"/>
    </source>
</evidence>
<sequence>MNASMTSRDRLIAAMADALQRKGLHGVGLNELLSQAASPKGVLYHHFPGGKTELAVAAIDRVVTRLEGSLAALAEQPEPLQALADWLGQAERLLRDSGFERGCPLATVALESTADDDMLRGALAQGFARLRLAVSGLLERLGIAPPRAQALATLVLSAYEGALLQARVAGDGATMTITTGLLLDLLQHERNNKNPESP</sequence>
<dbReference type="InterPro" id="IPR009057">
    <property type="entry name" value="Homeodomain-like_sf"/>
</dbReference>
<evidence type="ECO:0000259" key="4">
    <source>
        <dbReference type="Pfam" id="PF00440"/>
    </source>
</evidence>
<reference evidence="6 7" key="1">
    <citation type="submission" date="2017-01" db="EMBL/GenBank/DDBJ databases">
        <authorList>
            <person name="Mah S.A."/>
            <person name="Swanson W.J."/>
            <person name="Moy G.W."/>
            <person name="Vacquier V.D."/>
        </authorList>
    </citation>
    <scope>NUCLEOTIDE SEQUENCE [LARGE SCALE GENOMIC DNA]</scope>
    <source>
        <strain evidence="6 7">ATCC 29606</strain>
    </source>
</reference>
<keyword evidence="1" id="KW-0805">Transcription regulation</keyword>
<dbReference type="InterPro" id="IPR036271">
    <property type="entry name" value="Tet_transcr_reg_TetR-rel_C_sf"/>
</dbReference>
<accession>A0A1N6Y3I7</accession>
<evidence type="ECO:0000313" key="6">
    <source>
        <dbReference type="EMBL" id="SIR09094.1"/>
    </source>
</evidence>
<proteinExistence type="predicted"/>
<dbReference type="GO" id="GO:0003677">
    <property type="term" value="F:DNA binding"/>
    <property type="evidence" value="ECO:0007669"/>
    <property type="project" value="UniProtKB-KW"/>
</dbReference>
<dbReference type="InterPro" id="IPR054156">
    <property type="entry name" value="YxaF_TetR_C"/>
</dbReference>
<dbReference type="RefSeq" id="WP_175610511.1">
    <property type="nucleotide sequence ID" value="NZ_FTMC01000014.1"/>
</dbReference>
<feature type="domain" description="HTH tetR-type" evidence="4">
    <location>
        <begin position="12"/>
        <end position="57"/>
    </location>
</feature>
<keyword evidence="2" id="KW-0238">DNA-binding</keyword>
<dbReference type="Pfam" id="PF00440">
    <property type="entry name" value="TetR_N"/>
    <property type="match status" value="1"/>
</dbReference>
<dbReference type="PANTHER" id="PTHR47506">
    <property type="entry name" value="TRANSCRIPTIONAL REGULATORY PROTEIN"/>
    <property type="match status" value="1"/>
</dbReference>
<keyword evidence="3" id="KW-0804">Transcription</keyword>
<dbReference type="Pfam" id="PF21993">
    <property type="entry name" value="TetR_C_13_2"/>
    <property type="match status" value="1"/>
</dbReference>
<protein>
    <submittedName>
        <fullName evidence="6">Transcriptional regulator, TetR family</fullName>
    </submittedName>
</protein>